<name>A0A518DV45_9BACT</name>
<accession>A0A518DV45</accession>
<feature type="transmembrane region" description="Helical" evidence="1">
    <location>
        <begin position="25"/>
        <end position="43"/>
    </location>
</feature>
<evidence type="ECO:0000313" key="2">
    <source>
        <dbReference type="EMBL" id="QDU95710.1"/>
    </source>
</evidence>
<dbReference type="RefSeq" id="WP_145054417.1">
    <property type="nucleotide sequence ID" value="NZ_CP036433.1"/>
</dbReference>
<proteinExistence type="predicted"/>
<keyword evidence="1" id="KW-0812">Transmembrane</keyword>
<evidence type="ECO:0000313" key="3">
    <source>
        <dbReference type="Proteomes" id="UP000317648"/>
    </source>
</evidence>
<dbReference type="OrthoDB" id="223541at2"/>
<keyword evidence="3" id="KW-1185">Reference proteome</keyword>
<dbReference type="PANTHER" id="PTHR30441:SF8">
    <property type="entry name" value="DUF748 DOMAIN-CONTAINING PROTEIN"/>
    <property type="match status" value="1"/>
</dbReference>
<dbReference type="Proteomes" id="UP000317648">
    <property type="component" value="Chromosome"/>
</dbReference>
<reference evidence="2 3" key="1">
    <citation type="submission" date="2019-02" db="EMBL/GenBank/DDBJ databases">
        <title>Deep-cultivation of Planctomycetes and their phenomic and genomic characterization uncovers novel biology.</title>
        <authorList>
            <person name="Wiegand S."/>
            <person name="Jogler M."/>
            <person name="Boedeker C."/>
            <person name="Pinto D."/>
            <person name="Vollmers J."/>
            <person name="Rivas-Marin E."/>
            <person name="Kohn T."/>
            <person name="Peeters S.H."/>
            <person name="Heuer A."/>
            <person name="Rast P."/>
            <person name="Oberbeckmann S."/>
            <person name="Bunk B."/>
            <person name="Jeske O."/>
            <person name="Meyerdierks A."/>
            <person name="Storesund J.E."/>
            <person name="Kallscheuer N."/>
            <person name="Luecker S."/>
            <person name="Lage O.M."/>
            <person name="Pohl T."/>
            <person name="Merkel B.J."/>
            <person name="Hornburger P."/>
            <person name="Mueller R.-W."/>
            <person name="Bruemmer F."/>
            <person name="Labrenz M."/>
            <person name="Spormann A.M."/>
            <person name="Op den Camp H."/>
            <person name="Overmann J."/>
            <person name="Amann R."/>
            <person name="Jetten M.S.M."/>
            <person name="Mascher T."/>
            <person name="Medema M.H."/>
            <person name="Devos D.P."/>
            <person name="Kaster A.-K."/>
            <person name="Ovreas L."/>
            <person name="Rohde M."/>
            <person name="Galperin M.Y."/>
            <person name="Jogler C."/>
        </authorList>
    </citation>
    <scope>NUCLEOTIDE SEQUENCE [LARGE SCALE GENOMIC DNA]</scope>
    <source>
        <strain evidence="2 3">Pla85_3_4</strain>
    </source>
</reference>
<dbReference type="PANTHER" id="PTHR30441">
    <property type="entry name" value="DUF748 DOMAIN-CONTAINING PROTEIN"/>
    <property type="match status" value="1"/>
</dbReference>
<gene>
    <name evidence="2" type="ORF">Pla8534_35270</name>
</gene>
<evidence type="ECO:0000256" key="1">
    <source>
        <dbReference type="SAM" id="Phobius"/>
    </source>
</evidence>
<dbReference type="KEGG" id="lcre:Pla8534_35270"/>
<dbReference type="GO" id="GO:0090313">
    <property type="term" value="P:regulation of protein targeting to membrane"/>
    <property type="evidence" value="ECO:0007669"/>
    <property type="project" value="TreeGrafter"/>
</dbReference>
<organism evidence="2 3">
    <name type="scientific">Lignipirellula cremea</name>
    <dbReference type="NCBI Taxonomy" id="2528010"/>
    <lineage>
        <taxon>Bacteria</taxon>
        <taxon>Pseudomonadati</taxon>
        <taxon>Planctomycetota</taxon>
        <taxon>Planctomycetia</taxon>
        <taxon>Pirellulales</taxon>
        <taxon>Pirellulaceae</taxon>
        <taxon>Lignipirellula</taxon>
    </lineage>
</organism>
<dbReference type="AlphaFoldDB" id="A0A518DV45"/>
<sequence>MDADSPSRTFFQTLSQRVGTCVRGLLKLTAVLAAVAMVAYIYALSQTDEAIRSHLQSELDTHYTLQGLQVTVASAKFYKGRGVAVRGVVLKERFGERKGQEIARFDEVYFACDASLERFITDPPPLLGTSVRGMRIRAELAADGSVNAARLFPLPNLRPDSNDHPPVKIEDAVLEIVDTSLCPPRMLTVRNIEARIAAECIPGGDPANPRFRYQIKGSAAGDFVQTVQVEGTIEPDSRAWKLQGFAQRLVLGDELYEHAPQKLTDALAVLKPLRGELDLNFAVSGQLPDPAAPPSSHAPAASSPAGFPLGKLGRIVFQVDGDLTKAQVHHSRLPYPLTNLTAGLHLDNQGLKIKNLSARSGLGLLELSGERVGWAESSPLQLTGRVQRLSLDEQLTQALPPELLDVWHSYAPAGVANVDFSIQSRGGEWTPNLLVELVDVSFAYFRFPYRVTNAAGKVRLTGDRLTIAVRGLAGGQLVRIDGDFLNPGPDFTGRLQVELEGAAPLDEAIIANLDAGPRALVRRLSPRGMITVSGEFGRNEPNEESQYKRLTLGLQDCSIRFDGFPYPIEGITGTVEVDNDRVILKQLQGRNDSAFIVCNGQWEPGDDGGLQLAIAATDVPLDDDLRLALTPEARQAWSDLRARGTLDHLQVDVSLKSGDEKGVQLKVRGQKWKRPEGALADSISMEPTWLPYRLDSVTGVVTVDNGVVTLEKFAAQHEDATASLNARSLPLPDGGRRLEVDSLIIDRLPVDHELLTAMPENLGAALGQLQIQGALGVRGSLRLDTPGQEGGGARSSWDLTLGLENGSLTCGESFEHIHGGAKLVGAQIDGQVQCRGELGIDSLIYRDMQLTQVNGPLWIDNGRILFGAWAEPANQARAPRRVQAQFSGGQLAGDGQVLLTPERPFTMNLQLSDADLATIALEVGRPRQMSGQMFAALELNGNHLGAPSLRGRGAFRLRDANIYELPVVLALLKLLRIREPDQTAFDTGDVDFQIEGEHLYFSRINFSGDAITLKGNGEMNLRREINMNFYTMVGRDDVWVPVISPALGLASQQLLLITATGTLDNPIVKRKAFPGLEETLKEIFAEDGGLRPLPPLKSAERMLPQLPFFNR</sequence>
<protein>
    <submittedName>
        <fullName evidence="2">Uncharacterized protein</fullName>
    </submittedName>
</protein>
<keyword evidence="1" id="KW-1133">Transmembrane helix</keyword>
<dbReference type="GO" id="GO:0005886">
    <property type="term" value="C:plasma membrane"/>
    <property type="evidence" value="ECO:0007669"/>
    <property type="project" value="TreeGrafter"/>
</dbReference>
<dbReference type="InterPro" id="IPR052894">
    <property type="entry name" value="AsmA-related"/>
</dbReference>
<dbReference type="EMBL" id="CP036433">
    <property type="protein sequence ID" value="QDU95710.1"/>
    <property type="molecule type" value="Genomic_DNA"/>
</dbReference>
<keyword evidence="1" id="KW-0472">Membrane</keyword>